<accession>A0A835E421</accession>
<dbReference type="EMBL" id="JACEFO010002296">
    <property type="protein sequence ID" value="KAF8667752.1"/>
    <property type="molecule type" value="Genomic_DNA"/>
</dbReference>
<keyword evidence="2" id="KW-1185">Reference proteome</keyword>
<dbReference type="PANTHER" id="PTHR47074">
    <property type="entry name" value="BNAC02G40300D PROTEIN"/>
    <property type="match status" value="1"/>
</dbReference>
<organism evidence="1 2">
    <name type="scientific">Digitaria exilis</name>
    <dbReference type="NCBI Taxonomy" id="1010633"/>
    <lineage>
        <taxon>Eukaryota</taxon>
        <taxon>Viridiplantae</taxon>
        <taxon>Streptophyta</taxon>
        <taxon>Embryophyta</taxon>
        <taxon>Tracheophyta</taxon>
        <taxon>Spermatophyta</taxon>
        <taxon>Magnoliopsida</taxon>
        <taxon>Liliopsida</taxon>
        <taxon>Poales</taxon>
        <taxon>Poaceae</taxon>
        <taxon>PACMAD clade</taxon>
        <taxon>Panicoideae</taxon>
        <taxon>Panicodae</taxon>
        <taxon>Paniceae</taxon>
        <taxon>Anthephorinae</taxon>
        <taxon>Digitaria</taxon>
    </lineage>
</organism>
<proteinExistence type="predicted"/>
<evidence type="ECO:0000313" key="1">
    <source>
        <dbReference type="EMBL" id="KAF8667752.1"/>
    </source>
</evidence>
<evidence type="ECO:0008006" key="3">
    <source>
        <dbReference type="Google" id="ProtNLM"/>
    </source>
</evidence>
<comment type="caution">
    <text evidence="1">The sequence shown here is derived from an EMBL/GenBank/DDBJ whole genome shotgun (WGS) entry which is preliminary data.</text>
</comment>
<name>A0A835E421_9POAL</name>
<gene>
    <name evidence="1" type="ORF">HU200_052662</name>
</gene>
<dbReference type="InterPro" id="IPR052929">
    <property type="entry name" value="RNase_H-like_EbsB-rel"/>
</dbReference>
<reference evidence="1" key="1">
    <citation type="submission" date="2020-07" db="EMBL/GenBank/DDBJ databases">
        <title>Genome sequence and genetic diversity analysis of an under-domesticated orphan crop, white fonio (Digitaria exilis).</title>
        <authorList>
            <person name="Bennetzen J.L."/>
            <person name="Chen S."/>
            <person name="Ma X."/>
            <person name="Wang X."/>
            <person name="Yssel A.E.J."/>
            <person name="Chaluvadi S.R."/>
            <person name="Johnson M."/>
            <person name="Gangashetty P."/>
            <person name="Hamidou F."/>
            <person name="Sanogo M.D."/>
            <person name="Zwaenepoel A."/>
            <person name="Wallace J."/>
            <person name="Van De Peer Y."/>
            <person name="Van Deynze A."/>
        </authorList>
    </citation>
    <scope>NUCLEOTIDE SEQUENCE</scope>
    <source>
        <tissue evidence="1">Leaves</tissue>
    </source>
</reference>
<sequence length="155" mass="17614">MHCTVAKIFLEQTKTMTGVKLPNLHPDTWARDLLVLGKAEDRAIIICGMWSLWWLRNKRRHGETTMLVKQAVLWVRDTAFDLWEILHRSRLPAIKENPRWKPLSVGWIKCNVDAAFREESGRGALGGVLRSSDGNFVGAQARIYGNCLNALTMEA</sequence>
<dbReference type="Proteomes" id="UP000636709">
    <property type="component" value="Unassembled WGS sequence"/>
</dbReference>
<dbReference type="AlphaFoldDB" id="A0A835E421"/>
<evidence type="ECO:0000313" key="2">
    <source>
        <dbReference type="Proteomes" id="UP000636709"/>
    </source>
</evidence>
<dbReference type="OrthoDB" id="663515at2759"/>
<protein>
    <recommendedName>
        <fullName evidence="3">RNase H type-1 domain-containing protein</fullName>
    </recommendedName>
</protein>
<dbReference type="PANTHER" id="PTHR47074:SF73">
    <property type="entry name" value="OS04G0448401 PROTEIN"/>
    <property type="match status" value="1"/>
</dbReference>